<keyword evidence="2" id="KW-1185">Reference proteome</keyword>
<sequence>MDKQTKRLLRLNGTSGNSKMPPQSTCISEFHVLAVDDSTIDRKVIERLLKISSCKVTTVSSALRACEILGIVDGQSSVTFNEIKVNLIMTDYCMPDMTGYDLLKKVKESAALKEIPVVIMSSENVPNRIERCLEEGAKEFIIKPVRLADIKRLSGHVIESQLSDGEVPGCSKRKSEMEDTQNWKRADTKAFSKGDWHPLNKD</sequence>
<comment type="caution">
    <text evidence="1">The sequence shown here is derived from an EMBL/GenBank/DDBJ whole genome shotgun (WGS) entry which is preliminary data.</text>
</comment>
<gene>
    <name evidence="1" type="ORF">O6H91_07G084500</name>
</gene>
<evidence type="ECO:0000313" key="1">
    <source>
        <dbReference type="EMBL" id="KAJ7550125.1"/>
    </source>
</evidence>
<dbReference type="EMBL" id="CM055098">
    <property type="protein sequence ID" value="KAJ7550125.1"/>
    <property type="molecule type" value="Genomic_DNA"/>
</dbReference>
<protein>
    <submittedName>
        <fullName evidence="1">Uncharacterized protein</fullName>
    </submittedName>
</protein>
<accession>A0ACC2D773</accession>
<reference evidence="2" key="1">
    <citation type="journal article" date="2024" name="Proc. Natl. Acad. Sci. U.S.A.">
        <title>Extraordinary preservation of gene collinearity over three hundred million years revealed in homosporous lycophytes.</title>
        <authorList>
            <person name="Li C."/>
            <person name="Wickell D."/>
            <person name="Kuo L.Y."/>
            <person name="Chen X."/>
            <person name="Nie B."/>
            <person name="Liao X."/>
            <person name="Peng D."/>
            <person name="Ji J."/>
            <person name="Jenkins J."/>
            <person name="Williams M."/>
            <person name="Shu S."/>
            <person name="Plott C."/>
            <person name="Barry K."/>
            <person name="Rajasekar S."/>
            <person name="Grimwood J."/>
            <person name="Han X."/>
            <person name="Sun S."/>
            <person name="Hou Z."/>
            <person name="He W."/>
            <person name="Dai G."/>
            <person name="Sun C."/>
            <person name="Schmutz J."/>
            <person name="Leebens-Mack J.H."/>
            <person name="Li F.W."/>
            <person name="Wang L."/>
        </authorList>
    </citation>
    <scope>NUCLEOTIDE SEQUENCE [LARGE SCALE GENOMIC DNA]</scope>
    <source>
        <strain evidence="2">cv. PW_Plant_1</strain>
    </source>
</reference>
<name>A0ACC2D773_DIPCM</name>
<proteinExistence type="predicted"/>
<evidence type="ECO:0000313" key="2">
    <source>
        <dbReference type="Proteomes" id="UP001162992"/>
    </source>
</evidence>
<dbReference type="Proteomes" id="UP001162992">
    <property type="component" value="Chromosome 7"/>
</dbReference>
<organism evidence="1 2">
    <name type="scientific">Diphasiastrum complanatum</name>
    <name type="common">Issler's clubmoss</name>
    <name type="synonym">Lycopodium complanatum</name>
    <dbReference type="NCBI Taxonomy" id="34168"/>
    <lineage>
        <taxon>Eukaryota</taxon>
        <taxon>Viridiplantae</taxon>
        <taxon>Streptophyta</taxon>
        <taxon>Embryophyta</taxon>
        <taxon>Tracheophyta</taxon>
        <taxon>Lycopodiopsida</taxon>
        <taxon>Lycopodiales</taxon>
        <taxon>Lycopodiaceae</taxon>
        <taxon>Lycopodioideae</taxon>
        <taxon>Diphasiastrum</taxon>
    </lineage>
</organism>